<feature type="domain" description="ABC3 transporter permease C-terminal" evidence="8">
    <location>
        <begin position="298"/>
        <end position="417"/>
    </location>
</feature>
<keyword evidence="5 7" id="KW-0472">Membrane</keyword>
<evidence type="ECO:0000259" key="9">
    <source>
        <dbReference type="Pfam" id="PF12704"/>
    </source>
</evidence>
<protein>
    <submittedName>
        <fullName evidence="10">ABC transporter permease</fullName>
    </submittedName>
</protein>
<evidence type="ECO:0000256" key="6">
    <source>
        <dbReference type="ARBA" id="ARBA00038076"/>
    </source>
</evidence>
<name>A0ABU9E9H4_9BACT</name>
<organism evidence="10 11">
    <name type="scientific">Gaopeijia maritima</name>
    <dbReference type="NCBI Taxonomy" id="3119007"/>
    <lineage>
        <taxon>Bacteria</taxon>
        <taxon>Pseudomonadati</taxon>
        <taxon>Gemmatimonadota</taxon>
        <taxon>Longimicrobiia</taxon>
        <taxon>Gaopeijiales</taxon>
        <taxon>Gaopeijiaceae</taxon>
        <taxon>Gaopeijia</taxon>
    </lineage>
</organism>
<evidence type="ECO:0000313" key="11">
    <source>
        <dbReference type="Proteomes" id="UP001484239"/>
    </source>
</evidence>
<feature type="transmembrane region" description="Helical" evidence="7">
    <location>
        <begin position="692"/>
        <end position="719"/>
    </location>
</feature>
<feature type="transmembrane region" description="Helical" evidence="7">
    <location>
        <begin position="441"/>
        <end position="460"/>
    </location>
</feature>
<dbReference type="RefSeq" id="WP_405284618.1">
    <property type="nucleotide sequence ID" value="NZ_CP144380.1"/>
</dbReference>
<dbReference type="InterPro" id="IPR025857">
    <property type="entry name" value="MacB_PCD"/>
</dbReference>
<accession>A0ABU9E9H4</accession>
<evidence type="ECO:0000256" key="7">
    <source>
        <dbReference type="SAM" id="Phobius"/>
    </source>
</evidence>
<evidence type="ECO:0000313" key="10">
    <source>
        <dbReference type="EMBL" id="MEK9500560.1"/>
    </source>
</evidence>
<keyword evidence="4 7" id="KW-1133">Transmembrane helix</keyword>
<feature type="transmembrane region" description="Helical" evidence="7">
    <location>
        <begin position="294"/>
        <end position="316"/>
    </location>
</feature>
<proteinExistence type="inferred from homology"/>
<evidence type="ECO:0000256" key="4">
    <source>
        <dbReference type="ARBA" id="ARBA00022989"/>
    </source>
</evidence>
<dbReference type="PANTHER" id="PTHR30572:SF4">
    <property type="entry name" value="ABC TRANSPORTER PERMEASE YTRF"/>
    <property type="match status" value="1"/>
</dbReference>
<feature type="transmembrane region" description="Helical" evidence="7">
    <location>
        <begin position="786"/>
        <end position="805"/>
    </location>
</feature>
<gene>
    <name evidence="10" type="ORF">WI372_06195</name>
</gene>
<dbReference type="InterPro" id="IPR003838">
    <property type="entry name" value="ABC3_permease_C"/>
</dbReference>
<dbReference type="InterPro" id="IPR017800">
    <property type="entry name" value="ADOP"/>
</dbReference>
<feature type="transmembrane region" description="Helical" evidence="7">
    <location>
        <begin position="21"/>
        <end position="49"/>
    </location>
</feature>
<reference evidence="10 11" key="1">
    <citation type="submission" date="2024-02" db="EMBL/GenBank/DDBJ databases">
        <title>A novel Gemmatimonadota bacterium.</title>
        <authorList>
            <person name="Du Z.-J."/>
            <person name="Ye Y.-Q."/>
        </authorList>
    </citation>
    <scope>NUCLEOTIDE SEQUENCE [LARGE SCALE GENOMIC DNA]</scope>
    <source>
        <strain evidence="10 11">DH-20</strain>
    </source>
</reference>
<evidence type="ECO:0000256" key="5">
    <source>
        <dbReference type="ARBA" id="ARBA00023136"/>
    </source>
</evidence>
<feature type="transmembrane region" description="Helical" evidence="7">
    <location>
        <begin position="348"/>
        <end position="370"/>
    </location>
</feature>
<keyword evidence="11" id="KW-1185">Reference proteome</keyword>
<feature type="domain" description="MacB-like periplasmic core" evidence="9">
    <location>
        <begin position="24"/>
        <end position="251"/>
    </location>
</feature>
<dbReference type="Pfam" id="PF12704">
    <property type="entry name" value="MacB_PCD"/>
    <property type="match status" value="2"/>
</dbReference>
<feature type="transmembrane region" description="Helical" evidence="7">
    <location>
        <begin position="390"/>
        <end position="411"/>
    </location>
</feature>
<feature type="transmembrane region" description="Helical" evidence="7">
    <location>
        <begin position="740"/>
        <end position="766"/>
    </location>
</feature>
<dbReference type="EMBL" id="JBBHLI010000002">
    <property type="protein sequence ID" value="MEK9500560.1"/>
    <property type="molecule type" value="Genomic_DNA"/>
</dbReference>
<keyword evidence="3 7" id="KW-0812">Transmembrane</keyword>
<dbReference type="Proteomes" id="UP001484239">
    <property type="component" value="Unassembled WGS sequence"/>
</dbReference>
<dbReference type="Pfam" id="PF02687">
    <property type="entry name" value="FtsX"/>
    <property type="match status" value="2"/>
</dbReference>
<dbReference type="PANTHER" id="PTHR30572">
    <property type="entry name" value="MEMBRANE COMPONENT OF TRANSPORTER-RELATED"/>
    <property type="match status" value="1"/>
</dbReference>
<evidence type="ECO:0000256" key="2">
    <source>
        <dbReference type="ARBA" id="ARBA00022475"/>
    </source>
</evidence>
<dbReference type="InterPro" id="IPR050250">
    <property type="entry name" value="Macrolide_Exporter_MacB"/>
</dbReference>
<comment type="subcellular location">
    <subcellularLocation>
        <location evidence="1">Cell membrane</location>
        <topology evidence="1">Multi-pass membrane protein</topology>
    </subcellularLocation>
</comment>
<dbReference type="NCBIfam" id="TIGR03434">
    <property type="entry name" value="ADOP"/>
    <property type="match status" value="1"/>
</dbReference>
<evidence type="ECO:0000256" key="3">
    <source>
        <dbReference type="ARBA" id="ARBA00022692"/>
    </source>
</evidence>
<keyword evidence="2" id="KW-1003">Cell membrane</keyword>
<evidence type="ECO:0000259" key="8">
    <source>
        <dbReference type="Pfam" id="PF02687"/>
    </source>
</evidence>
<evidence type="ECO:0000256" key="1">
    <source>
        <dbReference type="ARBA" id="ARBA00004651"/>
    </source>
</evidence>
<feature type="domain" description="ABC3 transporter permease C-terminal" evidence="8">
    <location>
        <begin position="699"/>
        <end position="812"/>
    </location>
</feature>
<feature type="domain" description="MacB-like periplasmic core" evidence="9">
    <location>
        <begin position="441"/>
        <end position="640"/>
    </location>
</feature>
<comment type="caution">
    <text evidence="10">The sequence shown here is derived from an EMBL/GenBank/DDBJ whole genome shotgun (WGS) entry which is preliminary data.</text>
</comment>
<comment type="similarity">
    <text evidence="6">Belongs to the ABC-4 integral membrane protein family.</text>
</comment>
<sequence length="824" mass="85466">MMDGIWTDVRWAARSLLRSPGFALVAVSSLALGIGANTAIFTLVNAVLLRPLPVSEPDRLFDVYTVDGSNADRNLIPVSIPNFLDLDQGLESFAGVAAEFSGGFSLEPDDGGEAAGVPGSVVTGDYFELLGVDAAAGRLLRSSDEGPRGTGAVAVLSHALWTNRFGADPAVVGRTVRLNGIAFEVVGVAPAGFRGRRTLAAPERVWVPFSMLYDMTPPGLHTFFEARRALPIEIFGRLADGVSPATARAELDVWARRLEAEYPDANRDRSLALVSMAQAAVGVNQRDTLTRSGAAGMVVVGLILLIACANLANLLLSRAAGRSRELALRAALGADRWALVRRSLSESLLLAVVGGAIGLAIAGWGSRLMLSLGSELLPAGAVEPALEGRVLAFTAVLAIGTGLLFGLVPAVRAARTDIVGLLKEGGRQGAGLARSPLRSGLVVAEVALAMVGLTGAGLLVRSMQAAATTPLGYAVEGLAVVGVPVGGASPAESIESMRRARSEVLAVQGVEAAGFGGVVPLTEVQVRTFLPEGAPPDRASSFVSVVAAMPDYLPTLGVAPESGRGVIADDLLEGAPAVAVVNRALADRYWPGENPLGRRFTFYGDPVVREVVGVVPTVTITQTGEEPRPAAYMPWSQWPQGFGVLHLRTSGGGAAVLGAVAERLRALHPEATLQPPRTVDDLRYDTLRARRVGAGLVGAFALVALVLAVMGIHAVLATVSRQRTHEIGVRMALGARRGAVLRMVVGQGMALVGVGVGVGLLASVVAGRLVQSLLFDTSPSDPVTLLVVPVVLSAVALLACLGPAWRSTRTSPVRALSPERSGPH</sequence>